<evidence type="ECO:0000256" key="2">
    <source>
        <dbReference type="SAM" id="SignalP"/>
    </source>
</evidence>
<feature type="transmembrane region" description="Helical" evidence="1">
    <location>
        <begin position="228"/>
        <end position="251"/>
    </location>
</feature>
<organism evidence="4 6">
    <name type="scientific">Shewanella psychromarinicola</name>
    <dbReference type="NCBI Taxonomy" id="2487742"/>
    <lineage>
        <taxon>Bacteria</taxon>
        <taxon>Pseudomonadati</taxon>
        <taxon>Pseudomonadota</taxon>
        <taxon>Gammaproteobacteria</taxon>
        <taxon>Alteromonadales</taxon>
        <taxon>Shewanellaceae</taxon>
        <taxon>Shewanella</taxon>
    </lineage>
</organism>
<feature type="transmembrane region" description="Helical" evidence="1">
    <location>
        <begin position="396"/>
        <end position="420"/>
    </location>
</feature>
<reference evidence="6" key="2">
    <citation type="submission" date="2018-11" db="EMBL/GenBank/DDBJ databases">
        <title>Shewanella sp. R106.</title>
        <authorList>
            <person name="Hwang Y.J."/>
            <person name="Hwang C.Y."/>
        </authorList>
    </citation>
    <scope>NUCLEOTIDE SEQUENCE [LARGE SCALE GENOMIC DNA]</scope>
    <source>
        <strain evidence="6">R106</strain>
    </source>
</reference>
<feature type="transmembrane region" description="Helical" evidence="1">
    <location>
        <begin position="263"/>
        <end position="286"/>
    </location>
</feature>
<evidence type="ECO:0000313" key="5">
    <source>
        <dbReference type="Proteomes" id="UP000273778"/>
    </source>
</evidence>
<evidence type="ECO:0000313" key="4">
    <source>
        <dbReference type="EMBL" id="RPA31397.1"/>
    </source>
</evidence>
<accession>A0A3N4E3A1</accession>
<dbReference type="EMBL" id="CP034073">
    <property type="protein sequence ID" value="AZG33965.1"/>
    <property type="molecule type" value="Genomic_DNA"/>
</dbReference>
<dbReference type="EMBL" id="RKKB01000005">
    <property type="protein sequence ID" value="RPA31397.1"/>
    <property type="molecule type" value="Genomic_DNA"/>
</dbReference>
<feature type="signal peptide" evidence="2">
    <location>
        <begin position="1"/>
        <end position="23"/>
    </location>
</feature>
<proteinExistence type="predicted"/>
<protein>
    <submittedName>
        <fullName evidence="4">Cytochrome C biosynthesis protein</fullName>
    </submittedName>
</protein>
<dbReference type="Proteomes" id="UP000273778">
    <property type="component" value="Chromosome"/>
</dbReference>
<reference evidence="3 5" key="1">
    <citation type="submission" date="2018-11" db="EMBL/GenBank/DDBJ databases">
        <title>Shewanella sp. M2.</title>
        <authorList>
            <person name="Hwang Y.J."/>
            <person name="Hwang C.Y."/>
        </authorList>
    </citation>
    <scope>NUCLEOTIDE SEQUENCE [LARGE SCALE GENOMIC DNA]</scope>
    <source>
        <strain evidence="3 5">M2</strain>
    </source>
</reference>
<dbReference type="SUPFAM" id="SSF52833">
    <property type="entry name" value="Thioredoxin-like"/>
    <property type="match status" value="1"/>
</dbReference>
<keyword evidence="1" id="KW-0812">Transmembrane</keyword>
<feature type="transmembrane region" description="Helical" evidence="1">
    <location>
        <begin position="432"/>
        <end position="452"/>
    </location>
</feature>
<feature type="transmembrane region" description="Helical" evidence="1">
    <location>
        <begin position="298"/>
        <end position="316"/>
    </location>
</feature>
<keyword evidence="1" id="KW-0472">Membrane</keyword>
<feature type="transmembrane region" description="Helical" evidence="1">
    <location>
        <begin position="351"/>
        <end position="376"/>
    </location>
</feature>
<name>A0A3N4E3A1_9GAMM</name>
<dbReference type="RefSeq" id="WP_101033113.1">
    <property type="nucleotide sequence ID" value="NZ_CP034073.1"/>
</dbReference>
<feature type="transmembrane region" description="Helical" evidence="1">
    <location>
        <begin position="458"/>
        <end position="476"/>
    </location>
</feature>
<evidence type="ECO:0000313" key="6">
    <source>
        <dbReference type="Proteomes" id="UP000278855"/>
    </source>
</evidence>
<feature type="chain" id="PRO_5018012874" evidence="2">
    <location>
        <begin position="24"/>
        <end position="488"/>
    </location>
</feature>
<dbReference type="CDD" id="cd02947">
    <property type="entry name" value="TRX_family"/>
    <property type="match status" value="1"/>
</dbReference>
<dbReference type="Proteomes" id="UP000278855">
    <property type="component" value="Unassembled WGS sequence"/>
</dbReference>
<dbReference type="InterPro" id="IPR036249">
    <property type="entry name" value="Thioredoxin-like_sf"/>
</dbReference>
<reference evidence="4" key="3">
    <citation type="submission" date="2018-11" db="EMBL/GenBank/DDBJ databases">
        <authorList>
            <person name="Hwang Y.J."/>
            <person name="Hwang C.Y."/>
        </authorList>
    </citation>
    <scope>NUCLEOTIDE SEQUENCE</scope>
    <source>
        <strain evidence="4">R106</strain>
    </source>
</reference>
<dbReference type="OrthoDB" id="9798180at2"/>
<dbReference type="Gene3D" id="3.40.30.10">
    <property type="entry name" value="Glutaredoxin"/>
    <property type="match status" value="1"/>
</dbReference>
<keyword evidence="5" id="KW-1185">Reference proteome</keyword>
<keyword evidence="1" id="KW-1133">Transmembrane helix</keyword>
<evidence type="ECO:0000256" key="1">
    <source>
        <dbReference type="SAM" id="Phobius"/>
    </source>
</evidence>
<dbReference type="KEGG" id="spsr:EGC80_02810"/>
<gene>
    <name evidence="4" type="ORF">EGC77_13460</name>
    <name evidence="3" type="ORF">EGC80_02810</name>
</gene>
<dbReference type="AlphaFoldDB" id="A0A3N4E3A1"/>
<keyword evidence="2" id="KW-0732">Signal</keyword>
<sequence length="488" mass="53187">MNRLIGPLLLLFSVFLLAPSASASNSVDAADTAATTTQMHNADDPLWVSQHDQQVSVKLHFFWSKTCPHCREAHPFIDALGERFDWIELHDYAISEPGNVDKLMQMGQQTGIEPKSVPYFAICGEAVVGYNNHDVTGRYILERLVNCYQRHGGKADIGDKLDDFLGATPVENTPLFETCGDNSDDPQAEGSCGMSFDQASDITPVPSVQPVNIPLIGAVHPEQMSLPVLTIVLAGVDAFNPCAFFVLLFLLSIMVNAGSRRRMLLVGGIFVFFSGFIYFIFMSAWLNLFQLLGGGDGGIIITCAGVLALIAAIVNIKDYFYGRGDVSLSMSVENRGSLIKRMGKLSKASSLPTMILGSTILAILANTYELLCTAGFPMIYTSVLSLSDLDTMQRYLYLIAYNVVYVIPLAVIVIVFSMTLGKRKLTEKEGEVLKLMSGIMMLGLGSMLVFNPNSLQNAVFSVGLILGSIVLTFIIARIKRYVVQNKAG</sequence>
<evidence type="ECO:0000313" key="3">
    <source>
        <dbReference type="EMBL" id="AZG33965.1"/>
    </source>
</evidence>